<evidence type="ECO:0000313" key="2">
    <source>
        <dbReference type="EMBL" id="GFE04282.1"/>
    </source>
</evidence>
<organism evidence="2 3">
    <name type="scientific">Streptomyces caniferus</name>
    <dbReference type="NCBI Taxonomy" id="285557"/>
    <lineage>
        <taxon>Bacteria</taxon>
        <taxon>Bacillati</taxon>
        <taxon>Actinomycetota</taxon>
        <taxon>Actinomycetes</taxon>
        <taxon>Kitasatosporales</taxon>
        <taxon>Streptomycetaceae</taxon>
        <taxon>Streptomyces</taxon>
    </lineage>
</organism>
<sequence>MSTAKSNALKTPAHRGEKRREPRPDGSAELGKRVGRLGTGGGGSEAAALTGVPRAPGGMGRADIRSVRIPGAPFARGPGVVREGTA</sequence>
<reference evidence="2 3" key="1">
    <citation type="submission" date="2019-12" db="EMBL/GenBank/DDBJ databases">
        <title>Whole genome shotgun sequence of Streptomyces caniferus NBRC 15389.</title>
        <authorList>
            <person name="Ichikawa N."/>
            <person name="Kimura A."/>
            <person name="Kitahashi Y."/>
            <person name="Komaki H."/>
            <person name="Tamura T."/>
        </authorList>
    </citation>
    <scope>NUCLEOTIDE SEQUENCE [LARGE SCALE GENOMIC DNA]</scope>
    <source>
        <strain evidence="2 3">NBRC 15389</strain>
    </source>
</reference>
<evidence type="ECO:0000313" key="3">
    <source>
        <dbReference type="Proteomes" id="UP000435837"/>
    </source>
</evidence>
<feature type="region of interest" description="Disordered" evidence="1">
    <location>
        <begin position="1"/>
        <end position="64"/>
    </location>
</feature>
<evidence type="ECO:0000256" key="1">
    <source>
        <dbReference type="SAM" id="MobiDB-lite"/>
    </source>
</evidence>
<name>A0A640S0U8_9ACTN</name>
<dbReference type="AlphaFoldDB" id="A0A640S0U8"/>
<feature type="compositionally biased region" description="Basic and acidic residues" evidence="1">
    <location>
        <begin position="14"/>
        <end position="32"/>
    </location>
</feature>
<proteinExistence type="predicted"/>
<accession>A0A640S0U8</accession>
<protein>
    <submittedName>
        <fullName evidence="2">Uncharacterized protein</fullName>
    </submittedName>
</protein>
<gene>
    <name evidence="2" type="ORF">Scani_05500</name>
</gene>
<dbReference type="EMBL" id="BLIN01000002">
    <property type="protein sequence ID" value="GFE04282.1"/>
    <property type="molecule type" value="Genomic_DNA"/>
</dbReference>
<comment type="caution">
    <text evidence="2">The sequence shown here is derived from an EMBL/GenBank/DDBJ whole genome shotgun (WGS) entry which is preliminary data.</text>
</comment>
<dbReference type="Proteomes" id="UP000435837">
    <property type="component" value="Unassembled WGS sequence"/>
</dbReference>